<accession>A0A1H8QVF2</accession>
<protein>
    <submittedName>
        <fullName evidence="2">Helix-turn-helix domain-containing protein</fullName>
    </submittedName>
</protein>
<evidence type="ECO:0000313" key="2">
    <source>
        <dbReference type="EMBL" id="SEO57793.1"/>
    </source>
</evidence>
<gene>
    <name evidence="2" type="ORF">SAMN05660991_00808</name>
</gene>
<sequence length="81" mass="8661">MLERLSGHPELTSSDLEATLPISGPTISYHTKILVQAGLITSRTPGRTVVYSLRRAVLRDLVGELGTLLPALHGLDSPPTC</sequence>
<keyword evidence="3" id="KW-1185">Reference proteome</keyword>
<dbReference type="OrthoDB" id="4471357at2"/>
<name>A0A1H8QVF2_9ACTN</name>
<dbReference type="InterPro" id="IPR011991">
    <property type="entry name" value="ArsR-like_HTH"/>
</dbReference>
<dbReference type="SUPFAM" id="SSF46785">
    <property type="entry name" value="Winged helix' DNA-binding domain"/>
    <property type="match status" value="1"/>
</dbReference>
<dbReference type="STRING" id="673521.SAMN05660991_00808"/>
<evidence type="ECO:0000313" key="3">
    <source>
        <dbReference type="Proteomes" id="UP000198960"/>
    </source>
</evidence>
<dbReference type="InterPro" id="IPR036390">
    <property type="entry name" value="WH_DNA-bd_sf"/>
</dbReference>
<dbReference type="Gene3D" id="1.10.10.10">
    <property type="entry name" value="Winged helix-like DNA-binding domain superfamily/Winged helix DNA-binding domain"/>
    <property type="match status" value="1"/>
</dbReference>
<dbReference type="EMBL" id="FOEE01000002">
    <property type="protein sequence ID" value="SEO57793.1"/>
    <property type="molecule type" value="Genomic_DNA"/>
</dbReference>
<dbReference type="InterPro" id="IPR001845">
    <property type="entry name" value="HTH_ArsR_DNA-bd_dom"/>
</dbReference>
<evidence type="ECO:0000259" key="1">
    <source>
        <dbReference type="PROSITE" id="PS50987"/>
    </source>
</evidence>
<reference evidence="3" key="1">
    <citation type="submission" date="2016-10" db="EMBL/GenBank/DDBJ databases">
        <authorList>
            <person name="Varghese N."/>
            <person name="Submissions S."/>
        </authorList>
    </citation>
    <scope>NUCLEOTIDE SEQUENCE [LARGE SCALE GENOMIC DNA]</scope>
    <source>
        <strain evidence="3">DSM 45413</strain>
    </source>
</reference>
<dbReference type="CDD" id="cd00090">
    <property type="entry name" value="HTH_ARSR"/>
    <property type="match status" value="1"/>
</dbReference>
<proteinExistence type="predicted"/>
<dbReference type="Pfam" id="PF12840">
    <property type="entry name" value="HTH_20"/>
    <property type="match status" value="1"/>
</dbReference>
<feature type="domain" description="HTH arsR-type" evidence="1">
    <location>
        <begin position="1"/>
        <end position="73"/>
    </location>
</feature>
<dbReference type="PROSITE" id="PS50987">
    <property type="entry name" value="HTH_ARSR_2"/>
    <property type="match status" value="1"/>
</dbReference>
<dbReference type="InterPro" id="IPR036388">
    <property type="entry name" value="WH-like_DNA-bd_sf"/>
</dbReference>
<dbReference type="AlphaFoldDB" id="A0A1H8QVF2"/>
<dbReference type="SMART" id="SM00418">
    <property type="entry name" value="HTH_ARSR"/>
    <property type="match status" value="1"/>
</dbReference>
<dbReference type="GO" id="GO:0003700">
    <property type="term" value="F:DNA-binding transcription factor activity"/>
    <property type="evidence" value="ECO:0007669"/>
    <property type="project" value="InterPro"/>
</dbReference>
<organism evidence="2 3">
    <name type="scientific">Trujillonella endophytica</name>
    <dbReference type="NCBI Taxonomy" id="673521"/>
    <lineage>
        <taxon>Bacteria</taxon>
        <taxon>Bacillati</taxon>
        <taxon>Actinomycetota</taxon>
        <taxon>Actinomycetes</taxon>
        <taxon>Geodermatophilales</taxon>
        <taxon>Geodermatophilaceae</taxon>
        <taxon>Trujillonella</taxon>
    </lineage>
</organism>
<dbReference type="Proteomes" id="UP000198960">
    <property type="component" value="Unassembled WGS sequence"/>
</dbReference>
<dbReference type="PRINTS" id="PR00778">
    <property type="entry name" value="HTHARSR"/>
</dbReference>